<keyword evidence="4" id="KW-1185">Reference proteome</keyword>
<organism evidence="2 4">
    <name type="scientific">Puccinia coronata f. sp. avenae</name>
    <dbReference type="NCBI Taxonomy" id="200324"/>
    <lineage>
        <taxon>Eukaryota</taxon>
        <taxon>Fungi</taxon>
        <taxon>Dikarya</taxon>
        <taxon>Basidiomycota</taxon>
        <taxon>Pucciniomycotina</taxon>
        <taxon>Pucciniomycetes</taxon>
        <taxon>Pucciniales</taxon>
        <taxon>Pucciniaceae</taxon>
        <taxon>Puccinia</taxon>
    </lineage>
</organism>
<comment type="caution">
    <text evidence="2">The sequence shown here is derived from an EMBL/GenBank/DDBJ whole genome shotgun (WGS) entry which is preliminary data.</text>
</comment>
<name>A0A2N5T8R1_9BASI</name>
<evidence type="ECO:0000313" key="4">
    <source>
        <dbReference type="Proteomes" id="UP000235388"/>
    </source>
</evidence>
<dbReference type="EMBL" id="PGCJ01000011">
    <property type="protein sequence ID" value="PLW57404.1"/>
    <property type="molecule type" value="Genomic_DNA"/>
</dbReference>
<feature type="transmembrane region" description="Helical" evidence="1">
    <location>
        <begin position="39"/>
        <end position="61"/>
    </location>
</feature>
<evidence type="ECO:0000313" key="2">
    <source>
        <dbReference type="EMBL" id="PLW21884.1"/>
    </source>
</evidence>
<keyword evidence="1" id="KW-1133">Transmembrane helix</keyword>
<dbReference type="Proteomes" id="UP000235388">
    <property type="component" value="Unassembled WGS sequence"/>
</dbReference>
<protein>
    <submittedName>
        <fullName evidence="2">Uncharacterized protein</fullName>
    </submittedName>
</protein>
<reference evidence="2 4" key="1">
    <citation type="submission" date="2017-11" db="EMBL/GenBank/DDBJ databases">
        <title>De novo assembly and phasing of dikaryotic genomes from two isolates of Puccinia coronata f. sp. avenae, the causal agent of oat crown rust.</title>
        <authorList>
            <person name="Miller M.E."/>
            <person name="Zhang Y."/>
            <person name="Omidvar V."/>
            <person name="Sperschneider J."/>
            <person name="Schwessinger B."/>
            <person name="Raley C."/>
            <person name="Palmer J.M."/>
            <person name="Garnica D."/>
            <person name="Upadhyaya N."/>
            <person name="Rathjen J."/>
            <person name="Taylor J.M."/>
            <person name="Park R.F."/>
            <person name="Dodds P.N."/>
            <person name="Hirsch C.D."/>
            <person name="Kianian S.F."/>
            <person name="Figueroa M."/>
        </authorList>
    </citation>
    <scope>NUCLEOTIDE SEQUENCE [LARGE SCALE GENOMIC DNA]</scope>
    <source>
        <strain evidence="2">12NC29</strain>
    </source>
</reference>
<evidence type="ECO:0000313" key="3">
    <source>
        <dbReference type="EMBL" id="PLW57404.1"/>
    </source>
</evidence>
<keyword evidence="1" id="KW-0472">Membrane</keyword>
<dbReference type="EMBL" id="PGCJ01000779">
    <property type="protein sequence ID" value="PLW21884.1"/>
    <property type="molecule type" value="Genomic_DNA"/>
</dbReference>
<evidence type="ECO:0000256" key="1">
    <source>
        <dbReference type="SAM" id="Phobius"/>
    </source>
</evidence>
<accession>A0A2N5T8R1</accession>
<proteinExistence type="predicted"/>
<sequence>MGRCQALLGSLSSCPRTCISSLGTRTCSRKNQRLLNHPVALLPALILGILTALSSLLPHWARPTSSLKAVGWARLSSSPKHPSNREPPVILSRDHVYLLYNYLSHTWSLQMSPEHYPLLQLTHNALLVWSMAVQLSAAPLQPQAASLPELGLRVSLSAVQLCYWTDMEWMFEELIETLTKMLPIMGAEMFLVVFEVKKRMQAEKTWALPMLLRAPTLERFLVLGKDQVLAAMQTLLELLLPTTKMLAEQVGLKKLPLAGITVSSFGMGGLGCSGVVWHVVKASFMDLLMNWFGGKFELDISKVRG</sequence>
<dbReference type="AlphaFoldDB" id="A0A2N5T8R1"/>
<gene>
    <name evidence="3" type="ORF">PCANC_01851</name>
    <name evidence="2" type="ORF">PCANC_03386</name>
</gene>
<keyword evidence="1" id="KW-0812">Transmembrane</keyword>